<dbReference type="Proteomes" id="UP000292447">
    <property type="component" value="Chromosome VI"/>
</dbReference>
<reference evidence="6" key="1">
    <citation type="submission" date="2019-03" db="EMBL/GenBank/DDBJ databases">
        <title>Snf2 controls pulcherriminic acid biosynthesis and connects pigmentation and antifungal activity of the yeast Metschnikowia pulcherrima.</title>
        <authorList>
            <person name="Gore-Lloyd D."/>
            <person name="Sumann I."/>
            <person name="Brachmann A.O."/>
            <person name="Schneeberger K."/>
            <person name="Ortiz-Merino R.A."/>
            <person name="Moreno-Beltran M."/>
            <person name="Schlaefli M."/>
            <person name="Kirner P."/>
            <person name="Santos Kron A."/>
            <person name="Wolfe K.H."/>
            <person name="Piel J."/>
            <person name="Ahrens C.H."/>
            <person name="Henk D."/>
            <person name="Freimoser F.M."/>
        </authorList>
    </citation>
    <scope>NUCLEOTIDE SEQUENCE [LARGE SCALE GENOMIC DNA]</scope>
    <source>
        <strain evidence="6">APC 1.2</strain>
    </source>
</reference>
<sequence length="304" mass="34634">MSRLKKDIAPGEPHIALRRKGVTYYVPSLFHMAPTHQKIVPLLIRDVLRSKNPLEIYGAQGLRINQEGYILVKNHPIKTLKICGRVMLFTSHNFPSAFGHKDYEFYLLYVDDSLGHKLTICVKVDPSHITAKDLEKDGLLVEITGVLAPFHDGLKQIQASEIRVVGKKADIDVECEWWAHALKTRKSLQTPWIYIPPRINNVDAPTPVFQYNDLKIRHQKRQVLRSLADDNSHSFASSRNEPAQVMDSFAIYATEEPNRNLGEARYKTVPQDHQKRHASIARRSELLCGSQEVDTVEVIDLTSE</sequence>
<evidence type="ECO:0000256" key="2">
    <source>
        <dbReference type="ARBA" id="ARBA00022454"/>
    </source>
</evidence>
<dbReference type="InterPro" id="IPR018856">
    <property type="entry name" value="Stn1_N"/>
</dbReference>
<comment type="subcellular location">
    <subcellularLocation>
        <location evidence="1">Chromosome</location>
        <location evidence="1">Telomere</location>
    </subcellularLocation>
</comment>
<dbReference type="GO" id="GO:0000781">
    <property type="term" value="C:chromosome, telomeric region"/>
    <property type="evidence" value="ECO:0007669"/>
    <property type="project" value="UniProtKB-SubCell"/>
</dbReference>
<feature type="domain" description="CST complex subunit Stn1 N-terminal" evidence="4">
    <location>
        <begin position="20"/>
        <end position="201"/>
    </location>
</feature>
<gene>
    <name evidence="5" type="primary">MPUL0F03810</name>
    <name evidence="5" type="ORF">METSCH_F03810</name>
</gene>
<evidence type="ECO:0000313" key="5">
    <source>
        <dbReference type="EMBL" id="QBM90794.1"/>
    </source>
</evidence>
<evidence type="ECO:0000256" key="1">
    <source>
        <dbReference type="ARBA" id="ARBA00004574"/>
    </source>
</evidence>
<name>A0A4P6XXI7_9ASCO</name>
<keyword evidence="6" id="KW-1185">Reference proteome</keyword>
<evidence type="ECO:0000259" key="4">
    <source>
        <dbReference type="Pfam" id="PF10451"/>
    </source>
</evidence>
<organism evidence="5 6">
    <name type="scientific">Metschnikowia aff. pulcherrima</name>
    <dbReference type="NCBI Taxonomy" id="2163413"/>
    <lineage>
        <taxon>Eukaryota</taxon>
        <taxon>Fungi</taxon>
        <taxon>Dikarya</taxon>
        <taxon>Ascomycota</taxon>
        <taxon>Saccharomycotina</taxon>
        <taxon>Pichiomycetes</taxon>
        <taxon>Metschnikowiaceae</taxon>
        <taxon>Metschnikowia</taxon>
    </lineage>
</organism>
<dbReference type="STRING" id="2163413.A0A4P6XXI7"/>
<protein>
    <submittedName>
        <fullName evidence="5">Telomere regulation protein Stn1</fullName>
    </submittedName>
</protein>
<dbReference type="EMBL" id="CP034461">
    <property type="protein sequence ID" value="QBM90794.1"/>
    <property type="molecule type" value="Genomic_DNA"/>
</dbReference>
<dbReference type="Gene3D" id="2.40.50.1040">
    <property type="match status" value="1"/>
</dbReference>
<evidence type="ECO:0000313" key="6">
    <source>
        <dbReference type="Proteomes" id="UP000292447"/>
    </source>
</evidence>
<evidence type="ECO:0000256" key="3">
    <source>
        <dbReference type="ARBA" id="ARBA00022895"/>
    </source>
</evidence>
<keyword evidence="3" id="KW-0779">Telomere</keyword>
<accession>A0A4P6XXI7</accession>
<dbReference type="AlphaFoldDB" id="A0A4P6XXI7"/>
<dbReference type="Pfam" id="PF10451">
    <property type="entry name" value="Stn1"/>
    <property type="match status" value="1"/>
</dbReference>
<proteinExistence type="predicted"/>
<keyword evidence="2" id="KW-0158">Chromosome</keyword>